<dbReference type="InterPro" id="IPR037847">
    <property type="entry name" value="GRAMDC4"/>
</dbReference>
<feature type="compositionally biased region" description="Low complexity" evidence="1">
    <location>
        <begin position="265"/>
        <end position="278"/>
    </location>
</feature>
<evidence type="ECO:0000313" key="6">
    <source>
        <dbReference type="WBParaSite" id="HPBE_0000738601-mRNA-1"/>
    </source>
</evidence>
<feature type="transmembrane region" description="Helical" evidence="2">
    <location>
        <begin position="144"/>
        <end position="162"/>
    </location>
</feature>
<dbReference type="PANTHER" id="PTHR37402">
    <property type="entry name" value="GRAM DOMAIN-CONTAINING PROTEIN 4"/>
    <property type="match status" value="1"/>
</dbReference>
<dbReference type="GO" id="GO:0006915">
    <property type="term" value="P:apoptotic process"/>
    <property type="evidence" value="ECO:0007669"/>
    <property type="project" value="InterPro"/>
</dbReference>
<keyword evidence="2" id="KW-0472">Membrane</keyword>
<dbReference type="GO" id="GO:0034164">
    <property type="term" value="P:negative regulation of toll-like receptor 9 signaling pathway"/>
    <property type="evidence" value="ECO:0007669"/>
    <property type="project" value="TreeGrafter"/>
</dbReference>
<feature type="transmembrane region" description="Helical" evidence="2">
    <location>
        <begin position="120"/>
        <end position="138"/>
    </location>
</feature>
<feature type="region of interest" description="Disordered" evidence="1">
    <location>
        <begin position="265"/>
        <end position="308"/>
    </location>
</feature>
<evidence type="ECO:0000313" key="5">
    <source>
        <dbReference type="Proteomes" id="UP000050761"/>
    </source>
</evidence>
<reference evidence="6" key="2">
    <citation type="submission" date="2019-09" db="UniProtKB">
        <authorList>
            <consortium name="WormBaseParasite"/>
        </authorList>
    </citation>
    <scope>IDENTIFICATION</scope>
</reference>
<keyword evidence="2" id="KW-1133">Transmembrane helix</keyword>
<dbReference type="EMBL" id="UZAH01025875">
    <property type="protein sequence ID" value="VDO72064.1"/>
    <property type="molecule type" value="Genomic_DNA"/>
</dbReference>
<organism evidence="5 6">
    <name type="scientific">Heligmosomoides polygyrus</name>
    <name type="common">Parasitic roundworm</name>
    <dbReference type="NCBI Taxonomy" id="6339"/>
    <lineage>
        <taxon>Eukaryota</taxon>
        <taxon>Metazoa</taxon>
        <taxon>Ecdysozoa</taxon>
        <taxon>Nematoda</taxon>
        <taxon>Chromadorea</taxon>
        <taxon>Rhabditida</taxon>
        <taxon>Rhabditina</taxon>
        <taxon>Rhabditomorpha</taxon>
        <taxon>Strongyloidea</taxon>
        <taxon>Heligmosomidae</taxon>
        <taxon>Heligmosomoides</taxon>
    </lineage>
</organism>
<dbReference type="Gene3D" id="2.30.29.30">
    <property type="entry name" value="Pleckstrin-homology domain (PH domain)/Phosphotyrosine-binding domain (PTB)"/>
    <property type="match status" value="1"/>
</dbReference>
<evidence type="ECO:0000256" key="2">
    <source>
        <dbReference type="SAM" id="Phobius"/>
    </source>
</evidence>
<dbReference type="InterPro" id="IPR011993">
    <property type="entry name" value="PH-like_dom_sf"/>
</dbReference>
<protein>
    <submittedName>
        <fullName evidence="6">GRAM domain-containing protein</fullName>
    </submittedName>
</protein>
<evidence type="ECO:0000256" key="1">
    <source>
        <dbReference type="SAM" id="MobiDB-lite"/>
    </source>
</evidence>
<reference evidence="4 5" key="1">
    <citation type="submission" date="2018-11" db="EMBL/GenBank/DDBJ databases">
        <authorList>
            <consortium name="Pathogen Informatics"/>
        </authorList>
    </citation>
    <scope>NUCLEOTIDE SEQUENCE [LARGE SCALE GENOMIC DNA]</scope>
</reference>
<keyword evidence="5" id="KW-1185">Reference proteome</keyword>
<accession>A0A183FJY7</accession>
<feature type="domain" description="GRAM" evidence="3">
    <location>
        <begin position="316"/>
        <end position="418"/>
    </location>
</feature>
<dbReference type="PANTHER" id="PTHR37402:SF1">
    <property type="entry name" value="GRAM DOMAIN-CONTAINING PROTEIN 4"/>
    <property type="match status" value="1"/>
</dbReference>
<sequence>MWLRTLLFSSRSFPDTFLHPLIEVAAAIYDTLLWKNPMHTLLLALVSLSLNSPTLSTLRFRNVDIGLYFLPRKEVAMPKFDINGAQLIFDVAKVAQQLLNFAANFLEKLHSLLMWKDRHVTLVFYCLVIYWLTLSMIFNTGTCLGMCGLTLGVRIFITTYLFDRFPRLRKRLDTYGWFYRNLPVRGSREGSPQTVSQRREAPCALRSASSVLQASPIPQRPPSYAGVFTSRLGSNFNLDTLGSQQNLSSPRHSFSVQVSSSTAISPLAASDQSSQSAHSPEHLAREPLLETPSESLDEEDETTTDAADANVLISNPISDRSCVMHDKERTFPKGISSGILYLTHNALIYRTKSTDNHMPIIMLFTDVVSVKKTQSLRTMGLLTGTRKSLEIFVEGRRKPLQFIGVAQRDDFYCRIQAACESDANIRFL</sequence>
<accession>A0A3P7YKI7</accession>
<proteinExistence type="predicted"/>
<evidence type="ECO:0000259" key="3">
    <source>
        <dbReference type="Pfam" id="PF02893"/>
    </source>
</evidence>
<dbReference type="OrthoDB" id="1708389at2759"/>
<dbReference type="WBParaSite" id="HPBE_0000738601-mRNA-1">
    <property type="protein sequence ID" value="HPBE_0000738601-mRNA-1"/>
    <property type="gene ID" value="HPBE_0000738601"/>
</dbReference>
<gene>
    <name evidence="4" type="ORF">HPBE_LOCUS7387</name>
</gene>
<evidence type="ECO:0000313" key="4">
    <source>
        <dbReference type="EMBL" id="VDO72064.1"/>
    </source>
</evidence>
<dbReference type="AlphaFoldDB" id="A0A183FJY7"/>
<dbReference type="InterPro" id="IPR004182">
    <property type="entry name" value="GRAM"/>
</dbReference>
<dbReference type="Pfam" id="PF02893">
    <property type="entry name" value="GRAM"/>
    <property type="match status" value="1"/>
</dbReference>
<dbReference type="Proteomes" id="UP000050761">
    <property type="component" value="Unassembled WGS sequence"/>
</dbReference>
<keyword evidence="2" id="KW-0812">Transmembrane</keyword>
<name>A0A183FJY7_HELPZ</name>
<feature type="compositionally biased region" description="Basic and acidic residues" evidence="1">
    <location>
        <begin position="279"/>
        <end position="288"/>
    </location>
</feature>